<dbReference type="Proteomes" id="UP000789570">
    <property type="component" value="Unassembled WGS sequence"/>
</dbReference>
<evidence type="ECO:0000256" key="1">
    <source>
        <dbReference type="SAM" id="Phobius"/>
    </source>
</evidence>
<evidence type="ECO:0000313" key="3">
    <source>
        <dbReference type="Proteomes" id="UP000789570"/>
    </source>
</evidence>
<dbReference type="AlphaFoldDB" id="A0A9N9J0S2"/>
<feature type="transmembrane region" description="Helical" evidence="1">
    <location>
        <begin position="6"/>
        <end position="25"/>
    </location>
</feature>
<feature type="non-terminal residue" evidence="2">
    <location>
        <position position="48"/>
    </location>
</feature>
<keyword evidence="1" id="KW-0812">Transmembrane</keyword>
<protein>
    <submittedName>
        <fullName evidence="2">15752_t:CDS:1</fullName>
    </submittedName>
</protein>
<proteinExistence type="predicted"/>
<dbReference type="EMBL" id="CAJVPQ010021494">
    <property type="protein sequence ID" value="CAG8758513.1"/>
    <property type="molecule type" value="Genomic_DNA"/>
</dbReference>
<dbReference type="Pfam" id="PF15932">
    <property type="entry name" value="DUF4748"/>
    <property type="match status" value="1"/>
</dbReference>
<keyword evidence="1" id="KW-1133">Transmembrane helix</keyword>
<keyword evidence="1" id="KW-0472">Membrane</keyword>
<keyword evidence="3" id="KW-1185">Reference proteome</keyword>
<gene>
    <name evidence="2" type="ORF">FCALED_LOCUS16769</name>
</gene>
<accession>A0A9N9J0S2</accession>
<dbReference type="InterPro" id="IPR031833">
    <property type="entry name" value="DUF4748"/>
</dbReference>
<reference evidence="2" key="1">
    <citation type="submission" date="2021-06" db="EMBL/GenBank/DDBJ databases">
        <authorList>
            <person name="Kallberg Y."/>
            <person name="Tangrot J."/>
            <person name="Rosling A."/>
        </authorList>
    </citation>
    <scope>NUCLEOTIDE SEQUENCE</scope>
    <source>
        <strain evidence="2">UK204</strain>
    </source>
</reference>
<dbReference type="PANTHER" id="PTHR41800:SF1">
    <property type="entry name" value="EXPRESSED PROTEIN"/>
    <property type="match status" value="1"/>
</dbReference>
<sequence length="48" mass="5297">MNTPGSMIIGWIALLAAGGGAYYYAKKDIDARRRAQELAKTRPTEKLE</sequence>
<comment type="caution">
    <text evidence="2">The sequence shown here is derived from an EMBL/GenBank/DDBJ whole genome shotgun (WGS) entry which is preliminary data.</text>
</comment>
<dbReference type="PANTHER" id="PTHR41800">
    <property type="entry name" value="EXPRESSED PROTEIN"/>
    <property type="match status" value="1"/>
</dbReference>
<evidence type="ECO:0000313" key="2">
    <source>
        <dbReference type="EMBL" id="CAG8758513.1"/>
    </source>
</evidence>
<organism evidence="2 3">
    <name type="scientific">Funneliformis caledonium</name>
    <dbReference type="NCBI Taxonomy" id="1117310"/>
    <lineage>
        <taxon>Eukaryota</taxon>
        <taxon>Fungi</taxon>
        <taxon>Fungi incertae sedis</taxon>
        <taxon>Mucoromycota</taxon>
        <taxon>Glomeromycotina</taxon>
        <taxon>Glomeromycetes</taxon>
        <taxon>Glomerales</taxon>
        <taxon>Glomeraceae</taxon>
        <taxon>Funneliformis</taxon>
    </lineage>
</organism>
<name>A0A9N9J0S2_9GLOM</name>